<dbReference type="EMBL" id="JAGFNK010000021">
    <property type="protein sequence ID" value="KAI9511484.1"/>
    <property type="molecule type" value="Genomic_DNA"/>
</dbReference>
<dbReference type="Proteomes" id="UP001207468">
    <property type="component" value="Unassembled WGS sequence"/>
</dbReference>
<protein>
    <submittedName>
        <fullName evidence="1">Uncharacterized protein</fullName>
    </submittedName>
</protein>
<organism evidence="1 2">
    <name type="scientific">Russula earlei</name>
    <dbReference type="NCBI Taxonomy" id="71964"/>
    <lineage>
        <taxon>Eukaryota</taxon>
        <taxon>Fungi</taxon>
        <taxon>Dikarya</taxon>
        <taxon>Basidiomycota</taxon>
        <taxon>Agaricomycotina</taxon>
        <taxon>Agaricomycetes</taxon>
        <taxon>Russulales</taxon>
        <taxon>Russulaceae</taxon>
        <taxon>Russula</taxon>
    </lineage>
</organism>
<proteinExistence type="predicted"/>
<evidence type="ECO:0000313" key="2">
    <source>
        <dbReference type="Proteomes" id="UP001207468"/>
    </source>
</evidence>
<name>A0ACC0UK98_9AGAM</name>
<sequence length="476" mass="50936">MIIPDDDNPSVRKDDGSAQQHASPAIPESAAVLEREEPAGRRFVRAFLVAVAIWVLAGIFVSSTIDTHRSIHWVWSPRNAVKGFPDNPTIEDGNIDSCVPWTSVPGREHPRLPLAASGSWSRASVDLPAYADALYLIARGALASGNLYVSESRATENVSVTVFVNRRGAEALSRASVCRLSRKGGEAGVGVFAPRKRHIPWPLPGGGLRFVVQVELPTRGDAVRYVPSFRVDMPLFAMTMGNLSAFRFGDVALKSSNSPVAVERVVANALTIRAMNGAIKGNFNTTDSLTIVTTNGPVSVRVGAENGGSEKSTNVLIQTSNALVLSLKSLFDLLSNPLRLIEADISLTSKSSSGTGGTFNIRTHTSNGPINIVYDDSPVDSILNFDAQSTNAPVGVTLHQAYEGAFSLETTNSKAVLDRSRHVEDPSGQGRGRMVTTNSVKTQFVNGKIAWFPSSRDRRAGSVDIGTTNAFVKLSI</sequence>
<keyword evidence="2" id="KW-1185">Reference proteome</keyword>
<evidence type="ECO:0000313" key="1">
    <source>
        <dbReference type="EMBL" id="KAI9511484.1"/>
    </source>
</evidence>
<comment type="caution">
    <text evidence="1">The sequence shown here is derived from an EMBL/GenBank/DDBJ whole genome shotgun (WGS) entry which is preliminary data.</text>
</comment>
<reference evidence="1" key="1">
    <citation type="submission" date="2021-03" db="EMBL/GenBank/DDBJ databases">
        <title>Evolutionary priming and transition to the ectomycorrhizal habit in an iconic lineage of mushroom-forming fungi: is preadaptation a requirement?</title>
        <authorList>
            <consortium name="DOE Joint Genome Institute"/>
            <person name="Looney B.P."/>
            <person name="Miyauchi S."/>
            <person name="Morin E."/>
            <person name="Drula E."/>
            <person name="Courty P.E."/>
            <person name="Chicoki N."/>
            <person name="Fauchery L."/>
            <person name="Kohler A."/>
            <person name="Kuo A."/>
            <person name="LaButti K."/>
            <person name="Pangilinan J."/>
            <person name="Lipzen A."/>
            <person name="Riley R."/>
            <person name="Andreopoulos W."/>
            <person name="He G."/>
            <person name="Johnson J."/>
            <person name="Barry K.W."/>
            <person name="Grigoriev I.V."/>
            <person name="Nagy L."/>
            <person name="Hibbett D."/>
            <person name="Henrissat B."/>
            <person name="Matheny P.B."/>
            <person name="Labbe J."/>
            <person name="Martin A.F."/>
        </authorList>
    </citation>
    <scope>NUCLEOTIDE SEQUENCE</scope>
    <source>
        <strain evidence="1">BPL698</strain>
    </source>
</reference>
<gene>
    <name evidence="1" type="ORF">F5148DRAFT_1373789</name>
</gene>
<accession>A0ACC0UK98</accession>